<accession>A0A232ESF8</accession>
<protein>
    <submittedName>
        <fullName evidence="2">Uncharacterized protein</fullName>
    </submittedName>
</protein>
<dbReference type="Proteomes" id="UP000215335">
    <property type="component" value="Unassembled WGS sequence"/>
</dbReference>
<sequence length="107" mass="12294">MALRVWRELELGAFSGSTISKSQYEAKIIRASYDRKIRKAQHTTRPAGIDKTSTLHDGGMQTVCGKNPFLFTEISLKRDQQDIAMSHFQHRKNRQNRLESAPKVSKY</sequence>
<feature type="region of interest" description="Disordered" evidence="1">
    <location>
        <begin position="87"/>
        <end position="107"/>
    </location>
</feature>
<dbReference type="EMBL" id="NNAY01002473">
    <property type="protein sequence ID" value="OXU21226.1"/>
    <property type="molecule type" value="Genomic_DNA"/>
</dbReference>
<dbReference type="AlphaFoldDB" id="A0A232ESF8"/>
<evidence type="ECO:0000313" key="3">
    <source>
        <dbReference type="Proteomes" id="UP000215335"/>
    </source>
</evidence>
<comment type="caution">
    <text evidence="2">The sequence shown here is derived from an EMBL/GenBank/DDBJ whole genome shotgun (WGS) entry which is preliminary data.</text>
</comment>
<name>A0A232ESF8_9HYME</name>
<reference evidence="2 3" key="1">
    <citation type="journal article" date="2017" name="Curr. Biol.">
        <title>The Evolution of Venom by Co-option of Single-Copy Genes.</title>
        <authorList>
            <person name="Martinson E.O."/>
            <person name="Mrinalini"/>
            <person name="Kelkar Y.D."/>
            <person name="Chang C.H."/>
            <person name="Werren J.H."/>
        </authorList>
    </citation>
    <scope>NUCLEOTIDE SEQUENCE [LARGE SCALE GENOMIC DNA]</scope>
    <source>
        <strain evidence="2 3">Alberta</strain>
        <tissue evidence="2">Whole body</tissue>
    </source>
</reference>
<proteinExistence type="predicted"/>
<organism evidence="2 3">
    <name type="scientific">Trichomalopsis sarcophagae</name>
    <dbReference type="NCBI Taxonomy" id="543379"/>
    <lineage>
        <taxon>Eukaryota</taxon>
        <taxon>Metazoa</taxon>
        <taxon>Ecdysozoa</taxon>
        <taxon>Arthropoda</taxon>
        <taxon>Hexapoda</taxon>
        <taxon>Insecta</taxon>
        <taxon>Pterygota</taxon>
        <taxon>Neoptera</taxon>
        <taxon>Endopterygota</taxon>
        <taxon>Hymenoptera</taxon>
        <taxon>Apocrita</taxon>
        <taxon>Proctotrupomorpha</taxon>
        <taxon>Chalcidoidea</taxon>
        <taxon>Pteromalidae</taxon>
        <taxon>Pteromalinae</taxon>
        <taxon>Trichomalopsis</taxon>
    </lineage>
</organism>
<evidence type="ECO:0000256" key="1">
    <source>
        <dbReference type="SAM" id="MobiDB-lite"/>
    </source>
</evidence>
<keyword evidence="3" id="KW-1185">Reference proteome</keyword>
<evidence type="ECO:0000313" key="2">
    <source>
        <dbReference type="EMBL" id="OXU21226.1"/>
    </source>
</evidence>
<gene>
    <name evidence="2" type="ORF">TSAR_015056</name>
</gene>